<dbReference type="InterPro" id="IPR037284">
    <property type="entry name" value="SUF_FeS_clus_asmbl_SufBD_sf"/>
</dbReference>
<dbReference type="PANTHER" id="PTHR30508">
    <property type="entry name" value="FES CLUSTER ASSEMBLY PROTEIN SUF"/>
    <property type="match status" value="1"/>
</dbReference>
<name>A0A9Q2CZ50_9STAP</name>
<evidence type="ECO:0000259" key="2">
    <source>
        <dbReference type="Pfam" id="PF01458"/>
    </source>
</evidence>
<dbReference type="InterPro" id="IPR011542">
    <property type="entry name" value="SUF_FeS_clus_asmbl_SufD"/>
</dbReference>
<sequence>MANEFVLDKEKVLNDAQQNGVNDFFTTKRKEALDLIDRLDMIKPDKTRIYNWDFFTVEQPFTESSTYQSLSDLPETVKKVVETESVENLYVQHNNTKAFVQLSESLKSQGVIVEDIFTASENHKELVEKYFMTDGVSVDENKLTAYHQAMLNGGVFIYVPKNVKVEAPIQVVVYHDDEKASLFNHVLLVADEGSEVTYVENYVTNLESSKAQLNVVSEVFAKDNAKINYGAVDFLAKDITGYVVRRGNTDRDAVIDWALGLMNDSNVIYDNTTNLNGDNSQSDVKIVTVGRGRQMLNFTTEVIHYGKNTYGNILKHGVMKENANSVFNGIGHIKKGATFSNAQQESRVLMLDGKARGDANPILLIDEDEVEAGHAASAGRVDELQLFYLMSRGLKREEAERLVIHGFLTPVVVNLPIESVKNLLVDVIEEKILN</sequence>
<comment type="caution">
    <text evidence="4">The sequence shown here is derived from an EMBL/GenBank/DDBJ whole genome shotgun (WGS) entry which is preliminary data.</text>
</comment>
<evidence type="ECO:0000313" key="5">
    <source>
        <dbReference type="Proteomes" id="UP000579136"/>
    </source>
</evidence>
<evidence type="ECO:0000313" key="4">
    <source>
        <dbReference type="EMBL" id="MBB5175780.1"/>
    </source>
</evidence>
<dbReference type="EMBL" id="JACHHF010000003">
    <property type="protein sequence ID" value="MBB5175780.1"/>
    <property type="molecule type" value="Genomic_DNA"/>
</dbReference>
<dbReference type="AlphaFoldDB" id="A0A9Q2CZ50"/>
<dbReference type="SUPFAM" id="SSF101960">
    <property type="entry name" value="Stabilizer of iron transporter SufD"/>
    <property type="match status" value="1"/>
</dbReference>
<evidence type="ECO:0000259" key="3">
    <source>
        <dbReference type="Pfam" id="PF19295"/>
    </source>
</evidence>
<dbReference type="Pfam" id="PF01458">
    <property type="entry name" value="SUFBD_core"/>
    <property type="match status" value="1"/>
</dbReference>
<keyword evidence="5" id="KW-1185">Reference proteome</keyword>
<dbReference type="Pfam" id="PF19295">
    <property type="entry name" value="SufBD_N"/>
    <property type="match status" value="1"/>
</dbReference>
<reference evidence="4 5" key="1">
    <citation type="submission" date="2020-08" db="EMBL/GenBank/DDBJ databases">
        <title>Genomic Encyclopedia of Type Strains, Phase IV (KMG-IV): sequencing the most valuable type-strain genomes for metagenomic binning, comparative biology and taxonomic classification.</title>
        <authorList>
            <person name="Goeker M."/>
        </authorList>
    </citation>
    <scope>NUCLEOTIDE SEQUENCE [LARGE SCALE GENOMIC DNA]</scope>
    <source>
        <strain evidence="4 5">DSM 19163</strain>
    </source>
</reference>
<dbReference type="GO" id="GO:0016226">
    <property type="term" value="P:iron-sulfur cluster assembly"/>
    <property type="evidence" value="ECO:0007669"/>
    <property type="project" value="InterPro"/>
</dbReference>
<organism evidence="4 5">
    <name type="scientific">Nosocomiicoccus ampullae</name>
    <dbReference type="NCBI Taxonomy" id="489910"/>
    <lineage>
        <taxon>Bacteria</taxon>
        <taxon>Bacillati</taxon>
        <taxon>Bacillota</taxon>
        <taxon>Bacilli</taxon>
        <taxon>Bacillales</taxon>
        <taxon>Staphylococcaceae</taxon>
        <taxon>Nosocomiicoccus</taxon>
    </lineage>
</organism>
<dbReference type="Proteomes" id="UP000579136">
    <property type="component" value="Unassembled WGS sequence"/>
</dbReference>
<dbReference type="PANTHER" id="PTHR30508:SF1">
    <property type="entry name" value="UPF0051 PROTEIN ABCI8, CHLOROPLASTIC-RELATED"/>
    <property type="match status" value="1"/>
</dbReference>
<accession>A0A9Q2CZ50</accession>
<feature type="domain" description="SUF system FeS cluster assembly SufBD N-terminal" evidence="3">
    <location>
        <begin position="98"/>
        <end position="171"/>
    </location>
</feature>
<proteinExistence type="inferred from homology"/>
<dbReference type="RefSeq" id="WP_183673389.1">
    <property type="nucleotide sequence ID" value="NZ_CBCRYX010000002.1"/>
</dbReference>
<dbReference type="InterPro" id="IPR000825">
    <property type="entry name" value="SUF_FeS_clus_asmbl_SufBD_core"/>
</dbReference>
<dbReference type="NCBIfam" id="TIGR01981">
    <property type="entry name" value="sufD"/>
    <property type="match status" value="1"/>
</dbReference>
<evidence type="ECO:0000256" key="1">
    <source>
        <dbReference type="ARBA" id="ARBA00043967"/>
    </source>
</evidence>
<dbReference type="InterPro" id="IPR045595">
    <property type="entry name" value="SufBD_N"/>
</dbReference>
<dbReference type="InterPro" id="IPR055346">
    <property type="entry name" value="Fe-S_cluster_assembly_SufBD"/>
</dbReference>
<gene>
    <name evidence="4" type="ORF">HNQ45_000655</name>
</gene>
<comment type="similarity">
    <text evidence="1">Belongs to the iron-sulfur cluster assembly SufBD family.</text>
</comment>
<protein>
    <submittedName>
        <fullName evidence="4">Fe-S cluster assembly protein SufD</fullName>
    </submittedName>
</protein>
<feature type="domain" description="SUF system FeS cluster assembly SufBD core" evidence="2">
    <location>
        <begin position="176"/>
        <end position="407"/>
    </location>
</feature>